<evidence type="ECO:0000313" key="7">
    <source>
        <dbReference type="EMBL" id="RZC23606.1"/>
    </source>
</evidence>
<dbReference type="PANTHER" id="PTHR31636">
    <property type="entry name" value="OSJNBA0084A10.13 PROTEIN-RELATED"/>
    <property type="match status" value="1"/>
</dbReference>
<protein>
    <submittedName>
        <fullName evidence="7">Scarecrow-like protein 15</fullName>
    </submittedName>
</protein>
<dbReference type="InterPro" id="IPR005202">
    <property type="entry name" value="TF_GRAS"/>
</dbReference>
<gene>
    <name evidence="7" type="ORF">D0Y65_003092</name>
</gene>
<comment type="caution">
    <text evidence="5">Lacks conserved residue(s) required for the propagation of feature annotation.</text>
</comment>
<feature type="short sequence motif" description="VHIID" evidence="5">
    <location>
        <begin position="265"/>
        <end position="269"/>
    </location>
</feature>
<evidence type="ECO:0000313" key="8">
    <source>
        <dbReference type="Proteomes" id="UP000289340"/>
    </source>
</evidence>
<keyword evidence="4" id="KW-0539">Nucleus</keyword>
<dbReference type="PROSITE" id="PS50985">
    <property type="entry name" value="GRAS"/>
    <property type="match status" value="1"/>
</dbReference>
<accession>A0A445LK04</accession>
<evidence type="ECO:0000256" key="1">
    <source>
        <dbReference type="ARBA" id="ARBA00004123"/>
    </source>
</evidence>
<dbReference type="Gramene" id="XM_028341703.1">
    <property type="protein sequence ID" value="XP_028197504.1"/>
    <property type="gene ID" value="LOC114382349"/>
</dbReference>
<evidence type="ECO:0000256" key="3">
    <source>
        <dbReference type="ARBA" id="ARBA00023163"/>
    </source>
</evidence>
<evidence type="ECO:0000256" key="5">
    <source>
        <dbReference type="PROSITE-ProRule" id="PRU01191"/>
    </source>
</evidence>
<dbReference type="GO" id="GO:0005634">
    <property type="term" value="C:nucleus"/>
    <property type="evidence" value="ECO:0007669"/>
    <property type="project" value="UniProtKB-SubCell"/>
</dbReference>
<feature type="compositionally biased region" description="Low complexity" evidence="6">
    <location>
        <begin position="11"/>
        <end position="23"/>
    </location>
</feature>
<comment type="caution">
    <text evidence="7">The sequence shown here is derived from an EMBL/GenBank/DDBJ whole genome shotgun (WGS) entry which is preliminary data.</text>
</comment>
<proteinExistence type="inferred from homology"/>
<dbReference type="EMBL" id="QZWG01000002">
    <property type="protein sequence ID" value="RZC23606.1"/>
    <property type="molecule type" value="Genomic_DNA"/>
</dbReference>
<organism evidence="7 8">
    <name type="scientific">Glycine soja</name>
    <name type="common">Wild soybean</name>
    <dbReference type="NCBI Taxonomy" id="3848"/>
    <lineage>
        <taxon>Eukaryota</taxon>
        <taxon>Viridiplantae</taxon>
        <taxon>Streptophyta</taxon>
        <taxon>Embryophyta</taxon>
        <taxon>Tracheophyta</taxon>
        <taxon>Spermatophyta</taxon>
        <taxon>Magnoliopsida</taxon>
        <taxon>eudicotyledons</taxon>
        <taxon>Gunneridae</taxon>
        <taxon>Pentapetalae</taxon>
        <taxon>rosids</taxon>
        <taxon>fabids</taxon>
        <taxon>Fabales</taxon>
        <taxon>Fabaceae</taxon>
        <taxon>Papilionoideae</taxon>
        <taxon>50 kb inversion clade</taxon>
        <taxon>NPAAA clade</taxon>
        <taxon>indigoferoid/millettioid clade</taxon>
        <taxon>Phaseoleae</taxon>
        <taxon>Glycine</taxon>
        <taxon>Glycine subgen. Soja</taxon>
    </lineage>
</organism>
<evidence type="ECO:0000256" key="6">
    <source>
        <dbReference type="SAM" id="MobiDB-lite"/>
    </source>
</evidence>
<dbReference type="Proteomes" id="UP000289340">
    <property type="component" value="Chromosome 2"/>
</dbReference>
<feature type="region of interest" description="Leucine repeat II (LRII)" evidence="5">
    <location>
        <begin position="313"/>
        <end position="345"/>
    </location>
</feature>
<reference evidence="7 8" key="1">
    <citation type="submission" date="2018-09" db="EMBL/GenBank/DDBJ databases">
        <title>A high-quality reference genome of wild soybean provides a powerful tool to mine soybean genomes.</title>
        <authorList>
            <person name="Xie M."/>
            <person name="Chung C.Y.L."/>
            <person name="Li M.-W."/>
            <person name="Wong F.-L."/>
            <person name="Chan T.-F."/>
            <person name="Lam H.-M."/>
        </authorList>
    </citation>
    <scope>NUCLEOTIDE SEQUENCE [LARGE SCALE GENOMIC DNA]</scope>
    <source>
        <strain evidence="8">cv. W05</strain>
        <tissue evidence="7">Hypocotyl of etiolated seedlings</tissue>
    </source>
</reference>
<comment type="subcellular location">
    <subcellularLocation>
        <location evidence="1">Nucleus</location>
    </subcellularLocation>
</comment>
<keyword evidence="2" id="KW-0805">Transcription regulation</keyword>
<dbReference type="AlphaFoldDB" id="A0A445LK04"/>
<feature type="compositionally biased region" description="Polar residues" evidence="6">
    <location>
        <begin position="1"/>
        <end position="10"/>
    </location>
</feature>
<feature type="region of interest" description="SAW" evidence="5">
    <location>
        <begin position="452"/>
        <end position="522"/>
    </location>
</feature>
<comment type="similarity">
    <text evidence="5">Belongs to the GRAS family.</text>
</comment>
<feature type="region of interest" description="Disordered" evidence="6">
    <location>
        <begin position="81"/>
        <end position="108"/>
    </location>
</feature>
<feature type="region of interest" description="Disordered" evidence="6">
    <location>
        <begin position="1"/>
        <end position="62"/>
    </location>
</feature>
<name>A0A445LK04_GLYSO</name>
<dbReference type="Pfam" id="PF03514">
    <property type="entry name" value="GRAS"/>
    <property type="match status" value="1"/>
</dbReference>
<keyword evidence="8" id="KW-1185">Reference proteome</keyword>
<evidence type="ECO:0000256" key="2">
    <source>
        <dbReference type="ARBA" id="ARBA00023015"/>
    </source>
</evidence>
<evidence type="ECO:0000256" key="4">
    <source>
        <dbReference type="ARBA" id="ARBA00023242"/>
    </source>
</evidence>
<dbReference type="SMR" id="A0A445LK04"/>
<keyword evidence="3" id="KW-0804">Transcription</keyword>
<sequence length="523" mass="58197">MRVPSSPQASNNHVLHTNNNPNTFTYEPTSVLDLCRSPSPEKKLTVPKPEPQHNNQLDLDDHVLPNSDWWESIMKDLTLPEDSPTPLLKTNPSCIPDFPPSSQDPSFDHPTPDFTSLSEIYNQNIPFNYPSNTLEPSFHDLNHSLHPHNNNWDFIEEFIRAADCYDSSHFQLAQAILERLNNRLLRSPMGKPLHRAAFHFKDALQSILSGSNRNGNGSNLLSSMAEIVQTIKTYKAFSGISPIPMFSIFTTNQALLETLNGSSFVHVIDFEIGLGIQYASLMKEIAEKAGPGTAPLLRITAVVPEEYAVESRLVRQNLNQFAQDLGISAQVDFVPLRTFETVSFKAVRFIDGEKIAVLLSPTIFSRLGGNGGSVGAFLADVRRMAPGVVVFVDGEGWTEAAAAASFRRGVVSSLEFYSMMLESLDASVASGGGGEWVRRIEMLLLRPKIFAAVEGARRRTPPWREAFYGAGMRPVQLSQFADYQAECLLAKVQIRGFHVDKRHAELVLCWHERAMVSTSAWRC</sequence>